<name>A0A645BK46_9ZZZZ</name>
<protein>
    <submittedName>
        <fullName evidence="7">Ribonuclease J1</fullName>
        <ecNumber evidence="7">3.1.-.-</ecNumber>
    </submittedName>
</protein>
<keyword evidence="1" id="KW-0479">Metal-binding</keyword>
<dbReference type="InterPro" id="IPR042173">
    <property type="entry name" value="RNase_J_2"/>
</dbReference>
<proteinExistence type="predicted"/>
<dbReference type="EC" id="3.1.-.-" evidence="7"/>
<dbReference type="InterPro" id="IPR011108">
    <property type="entry name" value="RMMBL"/>
</dbReference>
<dbReference type="EMBL" id="VSSQ01020668">
    <property type="protein sequence ID" value="MPM65707.1"/>
    <property type="molecule type" value="Genomic_DNA"/>
</dbReference>
<dbReference type="Pfam" id="PF22505">
    <property type="entry name" value="RNase_J_b_CASP"/>
    <property type="match status" value="1"/>
</dbReference>
<evidence type="ECO:0000256" key="1">
    <source>
        <dbReference type="ARBA" id="ARBA00022723"/>
    </source>
</evidence>
<dbReference type="PANTHER" id="PTHR43694:SF1">
    <property type="entry name" value="RIBONUCLEASE J"/>
    <property type="match status" value="1"/>
</dbReference>
<accession>A0A645BK46</accession>
<keyword evidence="2 7" id="KW-0378">Hydrolase</keyword>
<dbReference type="Gene3D" id="3.60.15.10">
    <property type="entry name" value="Ribonuclease Z/Hydroxyacylglutathione hydrolase-like"/>
    <property type="match status" value="1"/>
</dbReference>
<feature type="domain" description="Ribonuclease J C-terminal" evidence="5">
    <location>
        <begin position="367"/>
        <end position="464"/>
    </location>
</feature>
<comment type="caution">
    <text evidence="7">The sequence shown here is derived from an EMBL/GenBank/DDBJ whole genome shotgun (WGS) entry which is preliminary data.</text>
</comment>
<dbReference type="AlphaFoldDB" id="A0A645BK46"/>
<evidence type="ECO:0000259" key="6">
    <source>
        <dbReference type="Pfam" id="PF22505"/>
    </source>
</evidence>
<reference evidence="7" key="1">
    <citation type="submission" date="2019-08" db="EMBL/GenBank/DDBJ databases">
        <authorList>
            <person name="Kucharzyk K."/>
            <person name="Murdoch R.W."/>
            <person name="Higgins S."/>
            <person name="Loffler F."/>
        </authorList>
    </citation>
    <scope>NUCLEOTIDE SEQUENCE</scope>
</reference>
<evidence type="ECO:0000256" key="3">
    <source>
        <dbReference type="ARBA" id="ARBA00022833"/>
    </source>
</evidence>
<evidence type="ECO:0000259" key="4">
    <source>
        <dbReference type="Pfam" id="PF07521"/>
    </source>
</evidence>
<dbReference type="InterPro" id="IPR041636">
    <property type="entry name" value="RNase_J_C"/>
</dbReference>
<evidence type="ECO:0000256" key="2">
    <source>
        <dbReference type="ARBA" id="ARBA00022801"/>
    </source>
</evidence>
<dbReference type="GO" id="GO:0046872">
    <property type="term" value="F:metal ion binding"/>
    <property type="evidence" value="ECO:0007669"/>
    <property type="project" value="UniProtKB-KW"/>
</dbReference>
<evidence type="ECO:0000259" key="5">
    <source>
        <dbReference type="Pfam" id="PF17770"/>
    </source>
</evidence>
<dbReference type="NCBIfam" id="TIGR00649">
    <property type="entry name" value="MG423"/>
    <property type="match status" value="1"/>
</dbReference>
<keyword evidence="3" id="KW-0862">Zinc</keyword>
<organism evidence="7">
    <name type="scientific">bioreactor metagenome</name>
    <dbReference type="NCBI Taxonomy" id="1076179"/>
    <lineage>
        <taxon>unclassified sequences</taxon>
        <taxon>metagenomes</taxon>
        <taxon>ecological metagenomes</taxon>
    </lineage>
</organism>
<dbReference type="CDD" id="cd07714">
    <property type="entry name" value="RNaseJ_MBL-fold"/>
    <property type="match status" value="1"/>
</dbReference>
<dbReference type="InterPro" id="IPR036866">
    <property type="entry name" value="RibonucZ/Hydroxyglut_hydro"/>
</dbReference>
<sequence>MNIPVIYAPKLAAALIKHRLEEYRLVDRVKIVEYDDESPIKVDDFLVTFFRVTHSIPDSFGIVVDTQEGRIVTTGDFKIDLTPIGPDIQLNKIADLGRRGVTLLLSDSTNAENEGYTPSERNVFESINEIFTRAEGRLIVSTFSSNISRIQQICEAAVLHHRKIAIVGKSMENAVAISRSYGYIKIPDDAIIDVSEIRRTKLNEIVVLCTGSQGEPMAALSRIATGDHKDIRIIPGDTVVFSSSAIPGNGISINNVVDELAKCGANVITNSILSDIHSSGHPAKQELRLMFKLLKPKYFMPVHGEHRMQVIHAELAQSLGIPKENCFVCDNGDSVVISHHKCEIGYRVPSGVTFIDGNKIDGLAPSVIKDRKVLTDDGMVAVVIGIDTKTNQLIVAPKIYTNGFVYRRHQNVMKNTANAVEKEIKIVLAGKANFADLKNTIKKVAGSVLYKETKRNPMIIPLIMSKN</sequence>
<dbReference type="Pfam" id="PF07521">
    <property type="entry name" value="RMMBL"/>
    <property type="match status" value="1"/>
</dbReference>
<dbReference type="SUPFAM" id="SSF56281">
    <property type="entry name" value="Metallo-hydrolase/oxidoreductase"/>
    <property type="match status" value="1"/>
</dbReference>
<feature type="domain" description="Zn-dependent metallo-hydrolase RNA specificity" evidence="4">
    <location>
        <begin position="275"/>
        <end position="322"/>
    </location>
</feature>
<dbReference type="InterPro" id="IPR004613">
    <property type="entry name" value="RNase_J"/>
</dbReference>
<feature type="domain" description="Ribonuclease J beta-CASP" evidence="6">
    <location>
        <begin position="135"/>
        <end position="260"/>
    </location>
</feature>
<dbReference type="InterPro" id="IPR055132">
    <property type="entry name" value="RNase_J_b_CASP"/>
</dbReference>
<gene>
    <name evidence="7" type="primary">rnjA_21</name>
    <name evidence="7" type="ORF">SDC9_112607</name>
</gene>
<evidence type="ECO:0000313" key="7">
    <source>
        <dbReference type="EMBL" id="MPM65707.1"/>
    </source>
</evidence>
<dbReference type="Gene3D" id="3.40.50.10710">
    <property type="entry name" value="Metallo-hydrolase/oxidoreductase"/>
    <property type="match status" value="1"/>
</dbReference>
<dbReference type="Pfam" id="PF17770">
    <property type="entry name" value="RNase_J_C"/>
    <property type="match status" value="1"/>
</dbReference>
<dbReference type="GO" id="GO:0016787">
    <property type="term" value="F:hydrolase activity"/>
    <property type="evidence" value="ECO:0007669"/>
    <property type="project" value="UniProtKB-KW"/>
</dbReference>
<dbReference type="PANTHER" id="PTHR43694">
    <property type="entry name" value="RIBONUCLEASE J"/>
    <property type="match status" value="1"/>
</dbReference>
<dbReference type="Gene3D" id="3.10.20.580">
    <property type="match status" value="1"/>
</dbReference>
<dbReference type="GO" id="GO:0003723">
    <property type="term" value="F:RNA binding"/>
    <property type="evidence" value="ECO:0007669"/>
    <property type="project" value="InterPro"/>
</dbReference>